<dbReference type="EMBL" id="JYON01000012">
    <property type="protein sequence ID" value="KJH71438.1"/>
    <property type="molecule type" value="Genomic_DNA"/>
</dbReference>
<sequence length="124" mass="13932">MNDNFKNLEHEDVITVYSGQIFVSSRTFTVDEFIAAMMQATKKQIGELTDGKEDWFGEGLDCKILKPGAKSWQRGKVRLTLEFTPENLDVVDANEANGLPQSKIDSPLDDIRQKMHSGNQPNNS</sequence>
<protein>
    <submittedName>
        <fullName evidence="2">KGK family protein</fullName>
    </submittedName>
</protein>
<comment type="caution">
    <text evidence="2">The sequence shown here is derived from an EMBL/GenBank/DDBJ whole genome shotgun (WGS) entry which is preliminary data.</text>
</comment>
<organism evidence="2 3">
    <name type="scientific">Aliterella atlantica CENA595</name>
    <dbReference type="NCBI Taxonomy" id="1618023"/>
    <lineage>
        <taxon>Bacteria</taxon>
        <taxon>Bacillati</taxon>
        <taxon>Cyanobacteriota</taxon>
        <taxon>Cyanophyceae</taxon>
        <taxon>Chroococcidiopsidales</taxon>
        <taxon>Aliterellaceae</taxon>
        <taxon>Aliterella</taxon>
    </lineage>
</organism>
<dbReference type="InterPro" id="IPR014971">
    <property type="entry name" value="KGK"/>
</dbReference>
<dbReference type="OrthoDB" id="454733at2"/>
<evidence type="ECO:0000313" key="2">
    <source>
        <dbReference type="EMBL" id="KJH71438.1"/>
    </source>
</evidence>
<feature type="region of interest" description="Disordered" evidence="1">
    <location>
        <begin position="92"/>
        <end position="124"/>
    </location>
</feature>
<name>A0A0D8ZRK5_9CYAN</name>
<keyword evidence="3" id="KW-1185">Reference proteome</keyword>
<accession>A0A0D8ZRK5</accession>
<dbReference type="Pfam" id="PF08872">
    <property type="entry name" value="KGK"/>
    <property type="match status" value="1"/>
</dbReference>
<reference evidence="2 3" key="1">
    <citation type="submission" date="2015-02" db="EMBL/GenBank/DDBJ databases">
        <title>Draft genome of a novel marine cyanobacterium (Chroococcales) isolated from South Atlantic Ocean.</title>
        <authorList>
            <person name="Rigonato J."/>
            <person name="Alvarenga D.O."/>
            <person name="Branco L.H."/>
            <person name="Varani A.M."/>
            <person name="Brandini F.P."/>
            <person name="Fiore M.F."/>
        </authorList>
    </citation>
    <scope>NUCLEOTIDE SEQUENCE [LARGE SCALE GENOMIC DNA]</scope>
    <source>
        <strain evidence="2 3">CENA595</strain>
    </source>
</reference>
<proteinExistence type="predicted"/>
<evidence type="ECO:0000256" key="1">
    <source>
        <dbReference type="SAM" id="MobiDB-lite"/>
    </source>
</evidence>
<gene>
    <name evidence="2" type="ORF">UH38_12865</name>
</gene>
<dbReference type="STRING" id="1618023.UH38_12865"/>
<dbReference type="Proteomes" id="UP000032452">
    <property type="component" value="Unassembled WGS sequence"/>
</dbReference>
<dbReference type="RefSeq" id="WP_045055064.1">
    <property type="nucleotide sequence ID" value="NZ_CAWMDP010000050.1"/>
</dbReference>
<evidence type="ECO:0000313" key="3">
    <source>
        <dbReference type="Proteomes" id="UP000032452"/>
    </source>
</evidence>
<dbReference type="AlphaFoldDB" id="A0A0D8ZRK5"/>